<accession>A0A917M2L6</accession>
<evidence type="ECO:0000313" key="6">
    <source>
        <dbReference type="EMBL" id="GGG75285.1"/>
    </source>
</evidence>
<reference evidence="6" key="2">
    <citation type="submission" date="2020-09" db="EMBL/GenBank/DDBJ databases">
        <authorList>
            <person name="Sun Q."/>
            <person name="Zhou Y."/>
        </authorList>
    </citation>
    <scope>NUCLEOTIDE SEQUENCE</scope>
    <source>
        <strain evidence="6">CGMCC 1.12754</strain>
    </source>
</reference>
<gene>
    <name evidence="6" type="primary">yisL</name>
    <name evidence="6" type="ORF">GCM10011398_20110</name>
</gene>
<evidence type="ECO:0000256" key="3">
    <source>
        <dbReference type="ARBA" id="ARBA00022989"/>
    </source>
</evidence>
<dbReference type="AlphaFoldDB" id="A0A917M2L6"/>
<reference evidence="6" key="1">
    <citation type="journal article" date="2014" name="Int. J. Syst. Evol. Microbiol.">
        <title>Complete genome sequence of Corynebacterium casei LMG S-19264T (=DSM 44701T), isolated from a smear-ripened cheese.</title>
        <authorList>
            <consortium name="US DOE Joint Genome Institute (JGI-PGF)"/>
            <person name="Walter F."/>
            <person name="Albersmeier A."/>
            <person name="Kalinowski J."/>
            <person name="Ruckert C."/>
        </authorList>
    </citation>
    <scope>NUCLEOTIDE SEQUENCE</scope>
    <source>
        <strain evidence="6">CGMCC 1.12754</strain>
    </source>
</reference>
<organism evidence="6 7">
    <name type="scientific">Virgibacillus oceani</name>
    <dbReference type="NCBI Taxonomy" id="1479511"/>
    <lineage>
        <taxon>Bacteria</taxon>
        <taxon>Bacillati</taxon>
        <taxon>Bacillota</taxon>
        <taxon>Bacilli</taxon>
        <taxon>Bacillales</taxon>
        <taxon>Bacillaceae</taxon>
        <taxon>Virgibacillus</taxon>
    </lineage>
</organism>
<comment type="subcellular location">
    <subcellularLocation>
        <location evidence="5">Cell membrane</location>
        <topology evidence="5">Multi-pass membrane protein</topology>
    </subcellularLocation>
</comment>
<dbReference type="Proteomes" id="UP000622860">
    <property type="component" value="Unassembled WGS sequence"/>
</dbReference>
<protein>
    <recommendedName>
        <fullName evidence="5">UPF0344 protein GCM10011398_20110</fullName>
    </recommendedName>
</protein>
<dbReference type="GO" id="GO:0005886">
    <property type="term" value="C:plasma membrane"/>
    <property type="evidence" value="ECO:0007669"/>
    <property type="project" value="UniProtKB-SubCell"/>
</dbReference>
<evidence type="ECO:0000256" key="4">
    <source>
        <dbReference type="ARBA" id="ARBA00023136"/>
    </source>
</evidence>
<evidence type="ECO:0000256" key="1">
    <source>
        <dbReference type="ARBA" id="ARBA00022475"/>
    </source>
</evidence>
<dbReference type="RefSeq" id="WP_188455265.1">
    <property type="nucleotide sequence ID" value="NZ_BMFR01000007.1"/>
</dbReference>
<keyword evidence="1 5" id="KW-1003">Cell membrane</keyword>
<evidence type="ECO:0000256" key="2">
    <source>
        <dbReference type="ARBA" id="ARBA00022692"/>
    </source>
</evidence>
<keyword evidence="2 5" id="KW-0812">Transmembrane</keyword>
<feature type="transmembrane region" description="Helical" evidence="5">
    <location>
        <begin position="43"/>
        <end position="61"/>
    </location>
</feature>
<keyword evidence="3 5" id="KW-1133">Transmembrane helix</keyword>
<comment type="similarity">
    <text evidence="5">Belongs to the UPF0344 family.</text>
</comment>
<evidence type="ECO:0000313" key="7">
    <source>
        <dbReference type="Proteomes" id="UP000622860"/>
    </source>
</evidence>
<dbReference type="HAMAP" id="MF_01536">
    <property type="entry name" value="UPF0344"/>
    <property type="match status" value="1"/>
</dbReference>
<feature type="transmembrane region" description="Helical" evidence="5">
    <location>
        <begin position="67"/>
        <end position="86"/>
    </location>
</feature>
<feature type="transmembrane region" description="Helical" evidence="5">
    <location>
        <begin position="98"/>
        <end position="123"/>
    </location>
</feature>
<dbReference type="Pfam" id="PF07457">
    <property type="entry name" value="DUF1516"/>
    <property type="match status" value="1"/>
</dbReference>
<sequence length="124" mass="13730">MNTHLHITAWALAFILFIVVVILHKQGKAKGAKIVQMILRLDYLLILYSGGSLLANYFGASPMMGEAIFKGLAGIWAIFAMEMISIKMGRNEATKGWWIQLVIAVLLTLILGFGRLPLGLLLFK</sequence>
<proteinExistence type="inferred from homology"/>
<keyword evidence="7" id="KW-1185">Reference proteome</keyword>
<comment type="caution">
    <text evidence="6">The sequence shown here is derived from an EMBL/GenBank/DDBJ whole genome shotgun (WGS) entry which is preliminary data.</text>
</comment>
<name>A0A917M2L6_9BACI</name>
<dbReference type="InterPro" id="IPR010899">
    <property type="entry name" value="UPF0344"/>
</dbReference>
<dbReference type="EMBL" id="BMFR01000007">
    <property type="protein sequence ID" value="GGG75285.1"/>
    <property type="molecule type" value="Genomic_DNA"/>
</dbReference>
<evidence type="ECO:0000256" key="5">
    <source>
        <dbReference type="HAMAP-Rule" id="MF_01536"/>
    </source>
</evidence>
<keyword evidence="4 5" id="KW-0472">Membrane</keyword>
<feature type="transmembrane region" description="Helical" evidence="5">
    <location>
        <begin position="6"/>
        <end position="23"/>
    </location>
</feature>